<dbReference type="EMBL" id="NRRU01000082">
    <property type="protein sequence ID" value="MBK1714797.1"/>
    <property type="molecule type" value="Genomic_DNA"/>
</dbReference>
<dbReference type="Proteomes" id="UP001041814">
    <property type="component" value="Unassembled WGS sequence"/>
</dbReference>
<protein>
    <recommendedName>
        <fullName evidence="3">[NiFe] hydrogenase assembly HybE family chaperone</fullName>
    </recommendedName>
</protein>
<dbReference type="Pfam" id="PF11939">
    <property type="entry name" value="NiFe-hyd_HybE"/>
    <property type="match status" value="1"/>
</dbReference>
<dbReference type="NCBIfam" id="TIGR03993">
    <property type="entry name" value="hydrog_HybE"/>
    <property type="match status" value="1"/>
</dbReference>
<accession>A0ABS1E1M7</accession>
<evidence type="ECO:0000313" key="1">
    <source>
        <dbReference type="EMBL" id="MBK1714797.1"/>
    </source>
</evidence>
<reference evidence="1" key="1">
    <citation type="submission" date="2017-08" db="EMBL/GenBank/DDBJ databases">
        <authorList>
            <person name="Imhoff J.F."/>
            <person name="Rahn T."/>
            <person name="Kuenzel S."/>
            <person name="Neulinger S.C."/>
        </authorList>
    </citation>
    <scope>NUCLEOTIDE SEQUENCE</scope>
    <source>
        <strain evidence="1">IM 151</strain>
    </source>
</reference>
<keyword evidence="2" id="KW-1185">Reference proteome</keyword>
<dbReference type="RefSeq" id="WP_200379596.1">
    <property type="nucleotide sequence ID" value="NZ_NRRU01000082.1"/>
</dbReference>
<evidence type="ECO:0008006" key="3">
    <source>
        <dbReference type="Google" id="ProtNLM"/>
    </source>
</evidence>
<dbReference type="InterPro" id="IPR038530">
    <property type="entry name" value="NiFe-hyd_HybE_sf"/>
</dbReference>
<proteinExistence type="predicted"/>
<evidence type="ECO:0000313" key="2">
    <source>
        <dbReference type="Proteomes" id="UP001041814"/>
    </source>
</evidence>
<reference evidence="1" key="2">
    <citation type="journal article" date="2020" name="Microorganisms">
        <title>Osmotic Adaptation and Compatible Solute Biosynthesis of Phototrophic Bacteria as Revealed from Genome Analyses.</title>
        <authorList>
            <person name="Imhoff J.F."/>
            <person name="Rahn T."/>
            <person name="Kunzel S."/>
            <person name="Keller A."/>
            <person name="Neulinger S.C."/>
        </authorList>
    </citation>
    <scope>NUCLEOTIDE SEQUENCE</scope>
    <source>
        <strain evidence="1">IM 151</strain>
    </source>
</reference>
<dbReference type="InterPro" id="IPR023994">
    <property type="entry name" value="NiFe-hyd_HybE"/>
</dbReference>
<dbReference type="Gene3D" id="3.30.1460.40">
    <property type="entry name" value="[NiFe]-hydrogenase assembly chaperone, HybE"/>
    <property type="match status" value="1"/>
</dbReference>
<gene>
    <name evidence="1" type="ORF">CKO43_18715</name>
</gene>
<organism evidence="1 2">
    <name type="scientific">Rubrivivax gelatinosus</name>
    <name type="common">Rhodocyclus gelatinosus</name>
    <name type="synonym">Rhodopseudomonas gelatinosa</name>
    <dbReference type="NCBI Taxonomy" id="28068"/>
    <lineage>
        <taxon>Bacteria</taxon>
        <taxon>Pseudomonadati</taxon>
        <taxon>Pseudomonadota</taxon>
        <taxon>Betaproteobacteria</taxon>
        <taxon>Burkholderiales</taxon>
        <taxon>Sphaerotilaceae</taxon>
        <taxon>Rubrivivax</taxon>
    </lineage>
</organism>
<sequence>MARVAALEAAFREIAATRFHGLPLLNARLQVQAIAFAPQAGDDGEAAVGVLITPWFMNLVRLPVGAALAVGAKGERRVGGRVFEFIGAHEDRCGAFEACSLFSPMHEFADQAAAVATAHELLAQLRPAAPASAAPTAACTMAAVPSRRGFLFGRGA</sequence>
<comment type="caution">
    <text evidence="1">The sequence shown here is derived from an EMBL/GenBank/DDBJ whole genome shotgun (WGS) entry which is preliminary data.</text>
</comment>
<name>A0ABS1E1M7_RUBGE</name>